<dbReference type="InterPro" id="IPR000424">
    <property type="entry name" value="Primosome_PriB/ssb"/>
</dbReference>
<dbReference type="SUPFAM" id="SSF50249">
    <property type="entry name" value="Nucleic acid-binding proteins"/>
    <property type="match status" value="1"/>
</dbReference>
<feature type="region of interest" description="Disordered" evidence="4">
    <location>
        <begin position="177"/>
        <end position="204"/>
    </location>
</feature>
<dbReference type="Gene3D" id="2.40.50.140">
    <property type="entry name" value="Nucleic acid-binding proteins"/>
    <property type="match status" value="1"/>
</dbReference>
<dbReference type="PROSITE" id="PS50935">
    <property type="entry name" value="SSB"/>
    <property type="match status" value="1"/>
</dbReference>
<evidence type="ECO:0000256" key="4">
    <source>
        <dbReference type="SAM" id="MobiDB-lite"/>
    </source>
</evidence>
<reference evidence="5 6" key="1">
    <citation type="submission" date="2013-08" db="EMBL/GenBank/DDBJ databases">
        <authorList>
            <person name="Weinstock G."/>
            <person name="Sodergren E."/>
            <person name="Wylie T."/>
            <person name="Fulton L."/>
            <person name="Fulton R."/>
            <person name="Fronick C."/>
            <person name="O'Laughlin M."/>
            <person name="Godfrey J."/>
            <person name="Miner T."/>
            <person name="Herter B."/>
            <person name="Appelbaum E."/>
            <person name="Cordes M."/>
            <person name="Lek S."/>
            <person name="Wollam A."/>
            <person name="Pepin K.H."/>
            <person name="Palsikar V.B."/>
            <person name="Mitreva M."/>
            <person name="Wilson R.K."/>
        </authorList>
    </citation>
    <scope>NUCLEOTIDE SEQUENCE [LARGE SCALE GENOMIC DNA]</scope>
    <source>
        <strain evidence="5 6">ATCC 700332</strain>
    </source>
</reference>
<gene>
    <name evidence="5" type="ORF">HMPREF9193_00980</name>
</gene>
<proteinExistence type="inferred from homology"/>
<dbReference type="CDD" id="cd04496">
    <property type="entry name" value="SSB_OBF"/>
    <property type="match status" value="1"/>
</dbReference>
<comment type="caution">
    <text evidence="5">The sequence shown here is derived from an EMBL/GenBank/DDBJ whole genome shotgun (WGS) entry which is preliminary data.</text>
</comment>
<evidence type="ECO:0000256" key="2">
    <source>
        <dbReference type="HAMAP-Rule" id="MF_00984"/>
    </source>
</evidence>
<dbReference type="PANTHER" id="PTHR10302">
    <property type="entry name" value="SINGLE-STRANDED DNA-BINDING PROTEIN"/>
    <property type="match status" value="1"/>
</dbReference>
<dbReference type="EMBL" id="AWVH01000026">
    <property type="protein sequence ID" value="ERJ93307.1"/>
    <property type="molecule type" value="Genomic_DNA"/>
</dbReference>
<evidence type="ECO:0000313" key="6">
    <source>
        <dbReference type="Proteomes" id="UP000016649"/>
    </source>
</evidence>
<dbReference type="PANTHER" id="PTHR10302:SF27">
    <property type="entry name" value="SINGLE-STRANDED DNA-BINDING PROTEIN"/>
    <property type="match status" value="1"/>
</dbReference>
<evidence type="ECO:0000256" key="1">
    <source>
        <dbReference type="ARBA" id="ARBA00023125"/>
    </source>
</evidence>
<feature type="compositionally biased region" description="Polar residues" evidence="4">
    <location>
        <begin position="177"/>
        <end position="191"/>
    </location>
</feature>
<keyword evidence="1 2" id="KW-0238">DNA-binding</keyword>
<keyword evidence="6" id="KW-1185">Reference proteome</keyword>
<evidence type="ECO:0000313" key="5">
    <source>
        <dbReference type="EMBL" id="ERJ93307.1"/>
    </source>
</evidence>
<dbReference type="Proteomes" id="UP000016649">
    <property type="component" value="Unassembled WGS sequence"/>
</dbReference>
<dbReference type="RefSeq" id="WP_021687194.1">
    <property type="nucleotide sequence ID" value="NZ_KI260564.1"/>
</dbReference>
<organism evidence="5 6">
    <name type="scientific">Treponema lecithinolyticum ATCC 700332</name>
    <dbReference type="NCBI Taxonomy" id="1321815"/>
    <lineage>
        <taxon>Bacteria</taxon>
        <taxon>Pseudomonadati</taxon>
        <taxon>Spirochaetota</taxon>
        <taxon>Spirochaetia</taxon>
        <taxon>Spirochaetales</taxon>
        <taxon>Treponemataceae</taxon>
        <taxon>Treponema</taxon>
    </lineage>
</organism>
<dbReference type="HAMAP" id="MF_00984">
    <property type="entry name" value="SSB"/>
    <property type="match status" value="1"/>
</dbReference>
<sequence length="204" mass="21834">MNSLNSIILEGNIVQEPVLRTTPKGTPVCTFSLMCMRTYKQDEGYEKEISFFDVDAWAKLADVCVKNGTKGRGLRVVGRLKQSRWTDLEGKNHSKVSVVAEHVEFKPVFKKSTDDTQSQSDGGFDDGSVAENVKSGANGSENGAGECFADTDEAQAAFVADESGSGFYPSLIENEASASAGTKAQTSQKNGCGSGKTEKRQAKA</sequence>
<accession>A0ABN0NZ13</accession>
<dbReference type="InterPro" id="IPR012340">
    <property type="entry name" value="NA-bd_OB-fold"/>
</dbReference>
<protein>
    <recommendedName>
        <fullName evidence="2 3">Single-stranded DNA-binding protein</fullName>
        <shortName evidence="2">SSB</shortName>
    </recommendedName>
</protein>
<evidence type="ECO:0000256" key="3">
    <source>
        <dbReference type="RuleBase" id="RU000524"/>
    </source>
</evidence>
<comment type="caution">
    <text evidence="2">Lacks conserved residue(s) required for the propagation of feature annotation.</text>
</comment>
<feature type="region of interest" description="Disordered" evidence="4">
    <location>
        <begin position="110"/>
        <end position="147"/>
    </location>
</feature>
<dbReference type="InterPro" id="IPR011344">
    <property type="entry name" value="ssDNA-bd"/>
</dbReference>
<dbReference type="Pfam" id="PF00436">
    <property type="entry name" value="SSB"/>
    <property type="match status" value="1"/>
</dbReference>
<name>A0ABN0NZ13_TRELE</name>
<comment type="subunit">
    <text evidence="2">Homotetramer.</text>
</comment>
<dbReference type="NCBIfam" id="TIGR00621">
    <property type="entry name" value="ssb"/>
    <property type="match status" value="1"/>
</dbReference>